<organism evidence="1 2">
    <name type="scientific">Gigaspora margarita</name>
    <dbReference type="NCBI Taxonomy" id="4874"/>
    <lineage>
        <taxon>Eukaryota</taxon>
        <taxon>Fungi</taxon>
        <taxon>Fungi incertae sedis</taxon>
        <taxon>Mucoromycota</taxon>
        <taxon>Glomeromycotina</taxon>
        <taxon>Glomeromycetes</taxon>
        <taxon>Diversisporales</taxon>
        <taxon>Gigasporaceae</taxon>
        <taxon>Gigaspora</taxon>
    </lineage>
</organism>
<dbReference type="Proteomes" id="UP000789901">
    <property type="component" value="Unassembled WGS sequence"/>
</dbReference>
<protein>
    <submittedName>
        <fullName evidence="1">17352_t:CDS:1</fullName>
    </submittedName>
</protein>
<keyword evidence="2" id="KW-1185">Reference proteome</keyword>
<comment type="caution">
    <text evidence="1">The sequence shown here is derived from an EMBL/GenBank/DDBJ whole genome shotgun (WGS) entry which is preliminary data.</text>
</comment>
<feature type="non-terminal residue" evidence="1">
    <location>
        <position position="123"/>
    </location>
</feature>
<evidence type="ECO:0000313" key="2">
    <source>
        <dbReference type="Proteomes" id="UP000789901"/>
    </source>
</evidence>
<name>A0ABN7X0N3_GIGMA</name>
<proteinExistence type="predicted"/>
<gene>
    <name evidence="1" type="ORF">GMARGA_LOCUS37514</name>
</gene>
<dbReference type="EMBL" id="CAJVQB010078664">
    <property type="protein sequence ID" value="CAG8845213.1"/>
    <property type="molecule type" value="Genomic_DNA"/>
</dbReference>
<accession>A0ABN7X0N3</accession>
<evidence type="ECO:0000313" key="1">
    <source>
        <dbReference type="EMBL" id="CAG8845213.1"/>
    </source>
</evidence>
<reference evidence="1 2" key="1">
    <citation type="submission" date="2021-06" db="EMBL/GenBank/DDBJ databases">
        <authorList>
            <person name="Kallberg Y."/>
            <person name="Tangrot J."/>
            <person name="Rosling A."/>
        </authorList>
    </citation>
    <scope>NUCLEOTIDE SEQUENCE [LARGE SCALE GENOMIC DNA]</scope>
    <source>
        <strain evidence="1 2">120-4 pot B 10/14</strain>
    </source>
</reference>
<sequence>MNDQKSFRLATNKEISYSKIYHEYLDTKKNYQSIRLKLFKVISDSSEHEKAFNTYKAMEDDCNDTLNYRIKYKIELYLLFGVSCKEEIDKGYKKIVEAESLGLPDTKSWINKYKNKNNYRAVE</sequence>